<feature type="domain" description="Galectin" evidence="4">
    <location>
        <begin position="87"/>
        <end position="229"/>
    </location>
</feature>
<gene>
    <name evidence="5" type="ORF">GBAR_LOCUS11602</name>
</gene>
<feature type="signal peptide" evidence="3">
    <location>
        <begin position="1"/>
        <end position="19"/>
    </location>
</feature>
<evidence type="ECO:0000259" key="4">
    <source>
        <dbReference type="PROSITE" id="PS51304"/>
    </source>
</evidence>
<dbReference type="Proteomes" id="UP001174909">
    <property type="component" value="Unassembled WGS sequence"/>
</dbReference>
<dbReference type="SUPFAM" id="SSF49899">
    <property type="entry name" value="Concanavalin A-like lectins/glucanases"/>
    <property type="match status" value="1"/>
</dbReference>
<keyword evidence="1 2" id="KW-0430">Lectin</keyword>
<evidence type="ECO:0000256" key="1">
    <source>
        <dbReference type="ARBA" id="ARBA00022734"/>
    </source>
</evidence>
<dbReference type="InterPro" id="IPR013320">
    <property type="entry name" value="ConA-like_dom_sf"/>
</dbReference>
<dbReference type="SMART" id="SM00276">
    <property type="entry name" value="GLECT"/>
    <property type="match status" value="1"/>
</dbReference>
<dbReference type="EMBL" id="CASHTH010001740">
    <property type="protein sequence ID" value="CAI8019276.1"/>
    <property type="molecule type" value="Genomic_DNA"/>
</dbReference>
<keyword evidence="3" id="KW-0732">Signal</keyword>
<dbReference type="Gene3D" id="2.60.120.200">
    <property type="match status" value="1"/>
</dbReference>
<organism evidence="5 6">
    <name type="scientific">Geodia barretti</name>
    <name type="common">Barrett's horny sponge</name>
    <dbReference type="NCBI Taxonomy" id="519541"/>
    <lineage>
        <taxon>Eukaryota</taxon>
        <taxon>Metazoa</taxon>
        <taxon>Porifera</taxon>
        <taxon>Demospongiae</taxon>
        <taxon>Heteroscleromorpha</taxon>
        <taxon>Tetractinellida</taxon>
        <taxon>Astrophorina</taxon>
        <taxon>Geodiidae</taxon>
        <taxon>Geodia</taxon>
    </lineage>
</organism>
<dbReference type="PROSITE" id="PS51304">
    <property type="entry name" value="GALECTIN"/>
    <property type="match status" value="1"/>
</dbReference>
<evidence type="ECO:0000256" key="3">
    <source>
        <dbReference type="SAM" id="SignalP"/>
    </source>
</evidence>
<evidence type="ECO:0000313" key="6">
    <source>
        <dbReference type="Proteomes" id="UP001174909"/>
    </source>
</evidence>
<comment type="caution">
    <text evidence="5">The sequence shown here is derived from an EMBL/GenBank/DDBJ whole genome shotgun (WGS) entry which is preliminary data.</text>
</comment>
<dbReference type="CDD" id="cd00070">
    <property type="entry name" value="GLECT"/>
    <property type="match status" value="1"/>
</dbReference>
<feature type="chain" id="PRO_5041376392" description="Galectin" evidence="3">
    <location>
        <begin position="20"/>
        <end position="230"/>
    </location>
</feature>
<reference evidence="5" key="1">
    <citation type="submission" date="2023-03" db="EMBL/GenBank/DDBJ databases">
        <authorList>
            <person name="Steffen K."/>
            <person name="Cardenas P."/>
        </authorList>
    </citation>
    <scope>NUCLEOTIDE SEQUENCE</scope>
</reference>
<evidence type="ECO:0000256" key="2">
    <source>
        <dbReference type="RuleBase" id="RU102079"/>
    </source>
</evidence>
<dbReference type="GO" id="GO:0030246">
    <property type="term" value="F:carbohydrate binding"/>
    <property type="evidence" value="ECO:0007669"/>
    <property type="project" value="UniProtKB-UniRule"/>
</dbReference>
<dbReference type="InterPro" id="IPR001079">
    <property type="entry name" value="Galectin_CRD"/>
</dbReference>
<protein>
    <recommendedName>
        <fullName evidence="2">Galectin</fullName>
    </recommendedName>
</protein>
<dbReference type="Pfam" id="PF00337">
    <property type="entry name" value="Gal-bind_lectin"/>
    <property type="match status" value="1"/>
</dbReference>
<keyword evidence="6" id="KW-1185">Reference proteome</keyword>
<name>A0AA35RZ74_GEOBA</name>
<dbReference type="AlphaFoldDB" id="A0AA35RZ74"/>
<sequence length="230" mass="25584">MMLLLTISLVALTITPAFTWPAEDPELGQVNGVDPPKSSPVSTEHQAQQLLYGAMQEENKLITTEQEVPAYNYGSMQELAEAQFHLRYEIPVNGLAIGQSVEVVYKNPNSGVVAVNFVTDTGAISLHVNPRYNWGGNVNFLYLNTFFSGRWQKYQTAPGFPFPANGVSTTVSLRITVQQNSFLILANDIPITRFAFRHSLSPKSIRKIQWTVLDNTATRKAVLETLALHF</sequence>
<evidence type="ECO:0000313" key="5">
    <source>
        <dbReference type="EMBL" id="CAI8019276.1"/>
    </source>
</evidence>
<proteinExistence type="predicted"/>
<accession>A0AA35RZ74</accession>
<dbReference type="SMART" id="SM00908">
    <property type="entry name" value="Gal-bind_lectin"/>
    <property type="match status" value="1"/>
</dbReference>